<evidence type="ECO:0000313" key="3">
    <source>
        <dbReference type="Proteomes" id="UP000762676"/>
    </source>
</evidence>
<sequence length="83" mass="9236">MSSKDSDGEEERVALHDMGDKPMLEKEVNLLHSSPERRHKERLGDEDMDIIDGRVLREYALAVGVKLGATFALQLFLSPALAS</sequence>
<dbReference type="AlphaFoldDB" id="A0AAV4EMM1"/>
<proteinExistence type="predicted"/>
<evidence type="ECO:0000256" key="1">
    <source>
        <dbReference type="SAM" id="MobiDB-lite"/>
    </source>
</evidence>
<dbReference type="EMBL" id="BMAT01007332">
    <property type="protein sequence ID" value="GFR62262.1"/>
    <property type="molecule type" value="Genomic_DNA"/>
</dbReference>
<name>A0AAV4EMM1_9GAST</name>
<comment type="caution">
    <text evidence="2">The sequence shown here is derived from an EMBL/GenBank/DDBJ whole genome shotgun (WGS) entry which is preliminary data.</text>
</comment>
<reference evidence="2 3" key="1">
    <citation type="journal article" date="2021" name="Elife">
        <title>Chloroplast acquisition without the gene transfer in kleptoplastic sea slugs, Plakobranchus ocellatus.</title>
        <authorList>
            <person name="Maeda T."/>
            <person name="Takahashi S."/>
            <person name="Yoshida T."/>
            <person name="Shimamura S."/>
            <person name="Takaki Y."/>
            <person name="Nagai Y."/>
            <person name="Toyoda A."/>
            <person name="Suzuki Y."/>
            <person name="Arimoto A."/>
            <person name="Ishii H."/>
            <person name="Satoh N."/>
            <person name="Nishiyama T."/>
            <person name="Hasebe M."/>
            <person name="Maruyama T."/>
            <person name="Minagawa J."/>
            <person name="Obokata J."/>
            <person name="Shigenobu S."/>
        </authorList>
    </citation>
    <scope>NUCLEOTIDE SEQUENCE [LARGE SCALE GENOMIC DNA]</scope>
</reference>
<accession>A0AAV4EMM1</accession>
<dbReference type="Proteomes" id="UP000762676">
    <property type="component" value="Unassembled WGS sequence"/>
</dbReference>
<feature type="region of interest" description="Disordered" evidence="1">
    <location>
        <begin position="1"/>
        <end position="21"/>
    </location>
</feature>
<organism evidence="2 3">
    <name type="scientific">Elysia marginata</name>
    <dbReference type="NCBI Taxonomy" id="1093978"/>
    <lineage>
        <taxon>Eukaryota</taxon>
        <taxon>Metazoa</taxon>
        <taxon>Spiralia</taxon>
        <taxon>Lophotrochozoa</taxon>
        <taxon>Mollusca</taxon>
        <taxon>Gastropoda</taxon>
        <taxon>Heterobranchia</taxon>
        <taxon>Euthyneura</taxon>
        <taxon>Panpulmonata</taxon>
        <taxon>Sacoglossa</taxon>
        <taxon>Placobranchoidea</taxon>
        <taxon>Plakobranchidae</taxon>
        <taxon>Elysia</taxon>
    </lineage>
</organism>
<evidence type="ECO:0000313" key="2">
    <source>
        <dbReference type="EMBL" id="GFR62262.1"/>
    </source>
</evidence>
<keyword evidence="3" id="KW-1185">Reference proteome</keyword>
<gene>
    <name evidence="2" type="ORF">ElyMa_003577700</name>
</gene>
<protein>
    <submittedName>
        <fullName evidence="2">Uncharacterized protein</fullName>
    </submittedName>
</protein>